<accession>B7WWR4</accession>
<evidence type="ECO:0000313" key="2">
    <source>
        <dbReference type="EMBL" id="EED67798.1"/>
    </source>
</evidence>
<sequence>MADNQITLLASQDSHSDRSTNSNSSGSIGVSVGANTGITASVSQGKGHSNSDDVSYNNTHIAAGNTVTLQSGGDTHLKGAVVSGKQVIADVGGDLKIESLQDSSRFEGKQQSSGGSITLSPAGVPIGGSINAGQSKVNSHYQSVTEQSGIQAGDGGFQVSVKGDTDLKGGVIASTQAAVDQDKNRFSTGGTLTTSDLHNSAHYEGQAIGVNVNTGQQGGKHVVNGVGAGVGQDSGSAQGSTTAGISGIAGDQSLRTGDATGIERIFDQNKVQRDIDAQVAITAEFGKQASKAWGDYANEQFAKAVAATDEEGARCWGPDGACRAGGHALVGGLGGGVAGAAGAGLSSVMAPQVQQALVNSGIAPNAAQAITQLTVIGSGAAMGGALGAAGAANEVNNNFVFAVPVIVEGVIAGGALAARACLSSPACVRALQLGGAALVAKVAAILTPDEIATIPGFAAGDRPQPIAILVNPLPDPSKIKNKYGAPPLNSPDELKKWLNNILEGYPSDQAEKWAKDLVRTLPISEQVTYGDLIVSSVKNNSSSPANNASKVNPKNLSDIWSKNSTDRGNAIESYLSTTDYKEWFNIGQLNDGKFPLVDFQKDNVLVSLKTVDTSGSTWMDRMQAHIYDLGSNGQPLMEFLQKWCLI</sequence>
<dbReference type="Pfam" id="PF13332">
    <property type="entry name" value="Fil_haemagg_2"/>
    <property type="match status" value="1"/>
</dbReference>
<comment type="caution">
    <text evidence="2">The sequence shown here is derived from an EMBL/GenBank/DDBJ whole genome shotgun (WGS) entry which is preliminary data.</text>
</comment>
<dbReference type="InterPro" id="IPR025157">
    <property type="entry name" value="Hemagglutinin_rpt"/>
</dbReference>
<dbReference type="Proteomes" id="UP000003039">
    <property type="component" value="Unassembled WGS sequence"/>
</dbReference>
<feature type="compositionally biased region" description="Polar residues" evidence="1">
    <location>
        <begin position="1"/>
        <end position="12"/>
    </location>
</feature>
<dbReference type="eggNOG" id="COG3210">
    <property type="taxonomic scope" value="Bacteria"/>
</dbReference>
<reference evidence="2 3" key="1">
    <citation type="journal article" date="2004" name="Appl. Environ. Microbiol.">
        <title>Mineralization of individual congeners of linear alkylbenzenesulfonate by defined pairs of heterotrophic bacteria.</title>
        <authorList>
            <person name="Schleheck D."/>
            <person name="Knepper T.P."/>
            <person name="Fischer K."/>
            <person name="Cook A.M."/>
        </authorList>
    </citation>
    <scope>NUCLEOTIDE SEQUENCE [LARGE SCALE GENOMIC DNA]</scope>
    <source>
        <strain evidence="3">DSM 14576 / KF-1</strain>
    </source>
</reference>
<dbReference type="AlphaFoldDB" id="B7WWR4"/>
<feature type="compositionally biased region" description="Low complexity" evidence="1">
    <location>
        <begin position="19"/>
        <end position="29"/>
    </location>
</feature>
<feature type="region of interest" description="Disordered" evidence="1">
    <location>
        <begin position="1"/>
        <end position="29"/>
    </location>
</feature>
<dbReference type="GO" id="GO:0003824">
    <property type="term" value="F:catalytic activity"/>
    <property type="evidence" value="ECO:0007669"/>
    <property type="project" value="UniProtKB-ARBA"/>
</dbReference>
<evidence type="ECO:0000313" key="3">
    <source>
        <dbReference type="Proteomes" id="UP000003039"/>
    </source>
</evidence>
<organism evidence="2 3">
    <name type="scientific">Comamonas testosteroni (strain DSM 14576 / KF-1)</name>
    <name type="common">Pseudomonas testosteroni</name>
    <dbReference type="NCBI Taxonomy" id="399795"/>
    <lineage>
        <taxon>Bacteria</taxon>
        <taxon>Pseudomonadati</taxon>
        <taxon>Pseudomonadota</taxon>
        <taxon>Betaproteobacteria</taxon>
        <taxon>Burkholderiales</taxon>
        <taxon>Comamonadaceae</taxon>
        <taxon>Comamonas</taxon>
    </lineage>
</organism>
<gene>
    <name evidence="2" type="ORF">CtesDRAFT_PD2744</name>
</gene>
<dbReference type="EMBL" id="AAUJ02000001">
    <property type="protein sequence ID" value="EED67798.1"/>
    <property type="molecule type" value="Genomic_DNA"/>
</dbReference>
<evidence type="ECO:0000256" key="1">
    <source>
        <dbReference type="SAM" id="MobiDB-lite"/>
    </source>
</evidence>
<protein>
    <submittedName>
        <fullName evidence="2">Uncharacterized protein</fullName>
    </submittedName>
</protein>
<name>B7WWR4_COMTK</name>
<proteinExistence type="predicted"/>